<evidence type="ECO:0000256" key="1">
    <source>
        <dbReference type="ARBA" id="ARBA00001957"/>
    </source>
</evidence>
<dbReference type="InterPro" id="IPR001242">
    <property type="entry name" value="Condensation_dom"/>
</dbReference>
<keyword evidence="2" id="KW-0596">Phosphopantetheine</keyword>
<comment type="caution">
    <text evidence="7">The sequence shown here is derived from an EMBL/GenBank/DDBJ whole genome shotgun (WGS) entry which is preliminary data.</text>
</comment>
<dbReference type="Gene3D" id="3.30.300.30">
    <property type="match status" value="1"/>
</dbReference>
<dbReference type="Gene3D" id="1.10.1200.10">
    <property type="entry name" value="ACP-like"/>
    <property type="match status" value="1"/>
</dbReference>
<dbReference type="InterPro" id="IPR020806">
    <property type="entry name" value="PKS_PP-bd"/>
</dbReference>
<dbReference type="InterPro" id="IPR009081">
    <property type="entry name" value="PP-bd_ACP"/>
</dbReference>
<dbReference type="PROSITE" id="PS00012">
    <property type="entry name" value="PHOSPHOPANTETHEINE"/>
    <property type="match status" value="1"/>
</dbReference>
<feature type="domain" description="Carrier" evidence="6">
    <location>
        <begin position="187"/>
        <end position="262"/>
    </location>
</feature>
<dbReference type="PANTHER" id="PTHR45527:SF1">
    <property type="entry name" value="FATTY ACID SYNTHASE"/>
    <property type="match status" value="1"/>
</dbReference>
<evidence type="ECO:0000256" key="3">
    <source>
        <dbReference type="ARBA" id="ARBA00022553"/>
    </source>
</evidence>
<comment type="cofactor">
    <cofactor evidence="1">
        <name>pantetheine 4'-phosphate</name>
        <dbReference type="ChEBI" id="CHEBI:47942"/>
    </cofactor>
</comment>
<dbReference type="SUPFAM" id="SSF56801">
    <property type="entry name" value="Acetyl-CoA synthetase-like"/>
    <property type="match status" value="1"/>
</dbReference>
<name>A0ABS7D9K2_9BACL</name>
<dbReference type="InterPro" id="IPR025110">
    <property type="entry name" value="AMP-bd_C"/>
</dbReference>
<dbReference type="InterPro" id="IPR045851">
    <property type="entry name" value="AMP-bd_C_sf"/>
</dbReference>
<sequence>KPLSNTRLYVMDDRLREQPIGVAGELCIAGAGLARGYLNRPELTEEKFVQHPNGERLYRTGDLARWLPDGNLDYLGRIDEQVKIRGYRIELGEIEAVLQRHEQVKEAVVIARQDKGADSYLCAYVVGHGKLEAAELRRYVGSQLPSYMVPAFFVELTEVPLTPNGKVDRRGLPEPERSAMGGESYVAPRTELEAKLAEIWQSVLGIAQVGAKDNFFELGGHSLKATMLVAQLHKELNVSIHLRDIFQTSSLAELAERISKMEKEEFNSIVKTETRAYYPVSSAQKRMYALSQLEGVEASYNIPVTYLIEGKLDTERVEEVFRTLLERHESLRTSFGIVEEEVVQFVHEGVPLVIEYDSFADESKIHDHILKFVRPFDLSQHTLLRIGLTEIGTDRHILLLDMHHIISDGTSLSILVEEFIRLYQGETLTELRLQYKDYAVWERDIAQSKAYNKIKAYWLERFSGEVPVLNLHTDYPRPSIQSFEGAAVNFRIEQETAAGLRKLIASTGATMYMILLAAYTALLSKYTGQEDIIVGTPVAGRSHADLEKIIGMFVGTVALRNYPLPNKPFSDFVLEVKENALLAFENQSYPLEELAANLSLPRDPSRNPIFSTMFALQNIPDNESSKKEHLSLSFTPLGDDHYVSKVDLTLYAMENEALGTLDMNLEYCTKLFKRESIDIMAGHFIKLLEHIVHQPEAMIADIPLSMPHQKQEARLELAEIDF</sequence>
<feature type="non-terminal residue" evidence="7">
    <location>
        <position position="1"/>
    </location>
</feature>
<dbReference type="Gene3D" id="3.30.559.30">
    <property type="entry name" value="Nonribosomal peptide synthetase, condensation domain"/>
    <property type="match status" value="1"/>
</dbReference>
<keyword evidence="4" id="KW-0677">Repeat</keyword>
<dbReference type="Gene3D" id="3.40.50.12780">
    <property type="entry name" value="N-terminal domain of ligase-like"/>
    <property type="match status" value="1"/>
</dbReference>
<dbReference type="Proteomes" id="UP000812277">
    <property type="component" value="Unassembled WGS sequence"/>
</dbReference>
<dbReference type="InterPro" id="IPR036736">
    <property type="entry name" value="ACP-like_sf"/>
</dbReference>
<dbReference type="PROSITE" id="PS50075">
    <property type="entry name" value="CARRIER"/>
    <property type="match status" value="1"/>
</dbReference>
<dbReference type="InterPro" id="IPR042099">
    <property type="entry name" value="ANL_N_sf"/>
</dbReference>
<keyword evidence="8" id="KW-1185">Reference proteome</keyword>
<dbReference type="Pfam" id="PF00668">
    <property type="entry name" value="Condensation"/>
    <property type="match status" value="1"/>
</dbReference>
<evidence type="ECO:0000256" key="2">
    <source>
        <dbReference type="ARBA" id="ARBA00022450"/>
    </source>
</evidence>
<dbReference type="Pfam" id="PF13193">
    <property type="entry name" value="AMP-binding_C"/>
    <property type="match status" value="1"/>
</dbReference>
<dbReference type="CDD" id="cd19531">
    <property type="entry name" value="LCL_NRPS-like"/>
    <property type="match status" value="1"/>
</dbReference>
<proteinExistence type="predicted"/>
<dbReference type="PANTHER" id="PTHR45527">
    <property type="entry name" value="NONRIBOSOMAL PEPTIDE SYNTHETASE"/>
    <property type="match status" value="1"/>
</dbReference>
<evidence type="ECO:0000313" key="7">
    <source>
        <dbReference type="EMBL" id="MBW7476624.1"/>
    </source>
</evidence>
<dbReference type="SMART" id="SM00823">
    <property type="entry name" value="PKS_PP"/>
    <property type="match status" value="1"/>
</dbReference>
<dbReference type="Gene3D" id="3.30.559.10">
    <property type="entry name" value="Chloramphenicol acetyltransferase-like domain"/>
    <property type="match status" value="1"/>
</dbReference>
<dbReference type="EMBL" id="JAHZIJ010000015">
    <property type="protein sequence ID" value="MBW7476624.1"/>
    <property type="molecule type" value="Genomic_DNA"/>
</dbReference>
<dbReference type="SUPFAM" id="SSF52777">
    <property type="entry name" value="CoA-dependent acyltransferases"/>
    <property type="match status" value="2"/>
</dbReference>
<evidence type="ECO:0000256" key="5">
    <source>
        <dbReference type="ARBA" id="ARBA00023194"/>
    </source>
</evidence>
<dbReference type="Pfam" id="PF00550">
    <property type="entry name" value="PP-binding"/>
    <property type="match status" value="1"/>
</dbReference>
<protein>
    <submittedName>
        <fullName evidence="7">AMP-binding protein</fullName>
    </submittedName>
</protein>
<evidence type="ECO:0000256" key="4">
    <source>
        <dbReference type="ARBA" id="ARBA00022737"/>
    </source>
</evidence>
<dbReference type="RefSeq" id="WP_219873878.1">
    <property type="nucleotide sequence ID" value="NZ_JAHZIJ010000015.1"/>
</dbReference>
<reference evidence="7 8" key="1">
    <citation type="submission" date="2021-07" db="EMBL/GenBank/DDBJ databases">
        <title>Paenibacillus radiodurans sp. nov., isolated from the southeastern edge of Tengger Desert.</title>
        <authorList>
            <person name="Zhang G."/>
        </authorList>
    </citation>
    <scope>NUCLEOTIDE SEQUENCE [LARGE SCALE GENOMIC DNA]</scope>
    <source>
        <strain evidence="7 8">DT7-4</strain>
    </source>
</reference>
<accession>A0ABS7D9K2</accession>
<evidence type="ECO:0000259" key="6">
    <source>
        <dbReference type="PROSITE" id="PS50075"/>
    </source>
</evidence>
<dbReference type="InterPro" id="IPR023213">
    <property type="entry name" value="CAT-like_dom_sf"/>
</dbReference>
<organism evidence="7 8">
    <name type="scientific">Paenibacillus oenotherae</name>
    <dbReference type="NCBI Taxonomy" id="1435645"/>
    <lineage>
        <taxon>Bacteria</taxon>
        <taxon>Bacillati</taxon>
        <taxon>Bacillota</taxon>
        <taxon>Bacilli</taxon>
        <taxon>Bacillales</taxon>
        <taxon>Paenibacillaceae</taxon>
        <taxon>Paenibacillus</taxon>
    </lineage>
</organism>
<evidence type="ECO:0000313" key="8">
    <source>
        <dbReference type="Proteomes" id="UP000812277"/>
    </source>
</evidence>
<dbReference type="InterPro" id="IPR006162">
    <property type="entry name" value="Ppantetheine_attach_site"/>
</dbReference>
<gene>
    <name evidence="7" type="ORF">K0T92_18045</name>
</gene>
<dbReference type="SUPFAM" id="SSF47336">
    <property type="entry name" value="ACP-like"/>
    <property type="match status" value="1"/>
</dbReference>
<keyword evidence="3" id="KW-0597">Phosphoprotein</keyword>
<keyword evidence="5" id="KW-0045">Antibiotic biosynthesis</keyword>